<dbReference type="OrthoDB" id="9775440at2"/>
<evidence type="ECO:0000256" key="9">
    <source>
        <dbReference type="ARBA" id="ARBA00023146"/>
    </source>
</evidence>
<keyword evidence="9 11" id="KW-0030">Aminoacyl-tRNA synthetase</keyword>
<dbReference type="AlphaFoldDB" id="A0A2Z6IBY5"/>
<comment type="similarity">
    <text evidence="2 11">Belongs to the class-II aminoacyl-tRNA synthetase family.</text>
</comment>
<dbReference type="GO" id="GO:0004820">
    <property type="term" value="F:glycine-tRNA ligase activity"/>
    <property type="evidence" value="ECO:0007669"/>
    <property type="project" value="UniProtKB-UniRule"/>
</dbReference>
<evidence type="ECO:0000256" key="1">
    <source>
        <dbReference type="ARBA" id="ARBA00004496"/>
    </source>
</evidence>
<gene>
    <name evidence="11 13" type="primary">glyS</name>
    <name evidence="13" type="ORF">SUTMEG_00370</name>
</gene>
<name>A0A2Z6IBY5_9BURK</name>
<dbReference type="GO" id="GO:0004814">
    <property type="term" value="F:arginine-tRNA ligase activity"/>
    <property type="evidence" value="ECO:0007669"/>
    <property type="project" value="InterPro"/>
</dbReference>
<dbReference type="SUPFAM" id="SSF109604">
    <property type="entry name" value="HD-domain/PDEase-like"/>
    <property type="match status" value="1"/>
</dbReference>
<dbReference type="PROSITE" id="PS50861">
    <property type="entry name" value="AA_TRNA_LIGASE_II_GLYAB"/>
    <property type="match status" value="1"/>
</dbReference>
<organism evidence="13 14">
    <name type="scientific">Sutterella megalosphaeroides</name>
    <dbReference type="NCBI Taxonomy" id="2494234"/>
    <lineage>
        <taxon>Bacteria</taxon>
        <taxon>Pseudomonadati</taxon>
        <taxon>Pseudomonadota</taxon>
        <taxon>Betaproteobacteria</taxon>
        <taxon>Burkholderiales</taxon>
        <taxon>Sutterellaceae</taxon>
        <taxon>Sutterella</taxon>
    </lineage>
</organism>
<evidence type="ECO:0000256" key="4">
    <source>
        <dbReference type="ARBA" id="ARBA00022490"/>
    </source>
</evidence>
<comment type="catalytic activity">
    <reaction evidence="10 11">
        <text>tRNA(Gly) + glycine + ATP = glycyl-tRNA(Gly) + AMP + diphosphate</text>
        <dbReference type="Rhea" id="RHEA:16013"/>
        <dbReference type="Rhea" id="RHEA-COMP:9664"/>
        <dbReference type="Rhea" id="RHEA-COMP:9683"/>
        <dbReference type="ChEBI" id="CHEBI:30616"/>
        <dbReference type="ChEBI" id="CHEBI:33019"/>
        <dbReference type="ChEBI" id="CHEBI:57305"/>
        <dbReference type="ChEBI" id="CHEBI:78442"/>
        <dbReference type="ChEBI" id="CHEBI:78522"/>
        <dbReference type="ChEBI" id="CHEBI:456215"/>
        <dbReference type="EC" id="6.1.1.14"/>
    </reaction>
</comment>
<accession>A0A2Z6IBY5</accession>
<comment type="subcellular location">
    <subcellularLocation>
        <location evidence="1 11">Cytoplasm</location>
    </subcellularLocation>
</comment>
<dbReference type="InterPro" id="IPR008909">
    <property type="entry name" value="DALR_anticod-bd"/>
</dbReference>
<evidence type="ECO:0000256" key="3">
    <source>
        <dbReference type="ARBA" id="ARBA00011209"/>
    </source>
</evidence>
<dbReference type="EC" id="6.1.1.14" evidence="11"/>
<evidence type="ECO:0000313" key="13">
    <source>
        <dbReference type="EMBL" id="BBF22146.1"/>
    </source>
</evidence>
<dbReference type="PRINTS" id="PR01045">
    <property type="entry name" value="TRNASYNTHGB"/>
</dbReference>
<dbReference type="PANTHER" id="PTHR30075">
    <property type="entry name" value="GLYCYL-TRNA SYNTHETASE"/>
    <property type="match status" value="1"/>
</dbReference>
<keyword evidence="14" id="KW-1185">Reference proteome</keyword>
<protein>
    <recommendedName>
        <fullName evidence="11">Glycine--tRNA ligase beta subunit</fullName>
        <ecNumber evidence="11">6.1.1.14</ecNumber>
    </recommendedName>
    <alternativeName>
        <fullName evidence="11">Glycyl-tRNA synthetase beta subunit</fullName>
        <shortName evidence="11">GlyRS</shortName>
    </alternativeName>
</protein>
<dbReference type="GO" id="GO:0005829">
    <property type="term" value="C:cytosol"/>
    <property type="evidence" value="ECO:0007669"/>
    <property type="project" value="TreeGrafter"/>
</dbReference>
<keyword evidence="6 11" id="KW-0547">Nucleotide-binding</keyword>
<dbReference type="Pfam" id="PF05746">
    <property type="entry name" value="DALR_1"/>
    <property type="match status" value="1"/>
</dbReference>
<proteinExistence type="inferred from homology"/>
<evidence type="ECO:0000256" key="2">
    <source>
        <dbReference type="ARBA" id="ARBA00008226"/>
    </source>
</evidence>
<keyword evidence="5 11" id="KW-0436">Ligase</keyword>
<evidence type="ECO:0000256" key="6">
    <source>
        <dbReference type="ARBA" id="ARBA00022741"/>
    </source>
</evidence>
<dbReference type="Proteomes" id="UP000271003">
    <property type="component" value="Chromosome"/>
</dbReference>
<feature type="domain" description="DALR anticodon binding" evidence="12">
    <location>
        <begin position="587"/>
        <end position="683"/>
    </location>
</feature>
<dbReference type="NCBIfam" id="TIGR00211">
    <property type="entry name" value="glyS"/>
    <property type="match status" value="1"/>
</dbReference>
<keyword evidence="4 11" id="KW-0963">Cytoplasm</keyword>
<dbReference type="HAMAP" id="MF_00255">
    <property type="entry name" value="Gly_tRNA_synth_beta"/>
    <property type="match status" value="1"/>
</dbReference>
<dbReference type="GO" id="GO:0005524">
    <property type="term" value="F:ATP binding"/>
    <property type="evidence" value="ECO:0007669"/>
    <property type="project" value="UniProtKB-UniRule"/>
</dbReference>
<dbReference type="InterPro" id="IPR006194">
    <property type="entry name" value="Gly-tRNA-synth_heterodimer"/>
</dbReference>
<evidence type="ECO:0000256" key="11">
    <source>
        <dbReference type="HAMAP-Rule" id="MF_00255"/>
    </source>
</evidence>
<evidence type="ECO:0000256" key="8">
    <source>
        <dbReference type="ARBA" id="ARBA00022917"/>
    </source>
</evidence>
<dbReference type="InterPro" id="IPR015944">
    <property type="entry name" value="Gly-tRNA-synth_bsu"/>
</dbReference>
<reference evidence="13 14" key="1">
    <citation type="journal article" date="2018" name="Int. J. Syst. Evol. Microbiol.">
        <title>Mesosutterella multiformis gen. nov., sp. nov., a member of the family Sutterellaceae and Sutterella megalosphaeroides sp. nov., isolated from human faeces.</title>
        <authorList>
            <person name="Sakamoto M."/>
            <person name="Ikeyama N."/>
            <person name="Kunihiro T."/>
            <person name="Iino T."/>
            <person name="Yuki M."/>
            <person name="Ohkuma M."/>
        </authorList>
    </citation>
    <scope>NUCLEOTIDE SEQUENCE [LARGE SCALE GENOMIC DNA]</scope>
    <source>
        <strain evidence="13 14">6FBBBH3</strain>
    </source>
</reference>
<dbReference type="RefSeq" id="WP_120175817.1">
    <property type="nucleotide sequence ID" value="NZ_AP018786.1"/>
</dbReference>
<dbReference type="GO" id="GO:0006420">
    <property type="term" value="P:arginyl-tRNA aminoacylation"/>
    <property type="evidence" value="ECO:0007669"/>
    <property type="project" value="InterPro"/>
</dbReference>
<comment type="subunit">
    <text evidence="3 11">Tetramer of two alpha and two beta subunits.</text>
</comment>
<dbReference type="KEGG" id="sutt:SUTMEG_00370"/>
<evidence type="ECO:0000259" key="12">
    <source>
        <dbReference type="Pfam" id="PF05746"/>
    </source>
</evidence>
<evidence type="ECO:0000256" key="10">
    <source>
        <dbReference type="ARBA" id="ARBA00047937"/>
    </source>
</evidence>
<evidence type="ECO:0000313" key="14">
    <source>
        <dbReference type="Proteomes" id="UP000271003"/>
    </source>
</evidence>
<dbReference type="EMBL" id="AP018786">
    <property type="protein sequence ID" value="BBF22146.1"/>
    <property type="molecule type" value="Genomic_DNA"/>
</dbReference>
<dbReference type="GO" id="GO:0006426">
    <property type="term" value="P:glycyl-tRNA aminoacylation"/>
    <property type="evidence" value="ECO:0007669"/>
    <property type="project" value="UniProtKB-UniRule"/>
</dbReference>
<keyword evidence="8 11" id="KW-0648">Protein biosynthesis</keyword>
<keyword evidence="7 11" id="KW-0067">ATP-binding</keyword>
<sequence length="696" mass="76141">MTNLLVELQTEELPPKALETLSKAFAEGVKKSLAAQHFVSETAETTVYGAPRRLAVLVKDVLAESPEEAFTQKLVPVRVGLDAEGKATPALLKKMQALGIDCPVENLKQVDDGKNVQLVFEGVRPGVKLAQGLQTALDTAVRSLPIPKVMTYQLADGETTVSFVRPVKHLTCLYGTEVVPTELFGLQAGRTTMGHRFHSQGAVEIACADDYETALKAARVMPSFDERRETIRALLAAKATEAGGTVICPADLLDEVTALTEWPVVYESSFEEEFLSVPEECLILTMQLNQKYFALRDASGRLMNKFLLVSQLEAKDGGAAISSGNARVVRARLADAKFFYDQDRRETLESRVEGLKHVVYHNKLGSQAERMLRVKAMAGEFADLIGADRAHAERAALLAKADLRTLMVGEFPELQGIMGEYYARHDGEADDVALAVREHYQPRYAGDELPSTPVSLAAALADKMETLTGLFGIGQMPTGEKDPFALRRHALGVLRMLIEKELPVSLRTLIDAAWAVEQGVPGVVDHRAELEAFFTDRLRVMMRDKGYTAQETDAVLALRPEMLGELTKRLDAVRSFMALPEAEALTAANKRIGNILKKADGEIPAEVRAELLTEAAEKALFEAVEKAEPGVAADLEAGRYEAMLTSLAALRAPVDAFFEDVMVNVDDAAVRANRLALLKRLYALMNRVAEIARLAK</sequence>
<evidence type="ECO:0000256" key="5">
    <source>
        <dbReference type="ARBA" id="ARBA00022598"/>
    </source>
</evidence>
<evidence type="ECO:0000256" key="7">
    <source>
        <dbReference type="ARBA" id="ARBA00022840"/>
    </source>
</evidence>
<dbReference type="PANTHER" id="PTHR30075:SF2">
    <property type="entry name" value="GLYCINE--TRNA LIGASE, CHLOROPLASTIC_MITOCHONDRIAL 2"/>
    <property type="match status" value="1"/>
</dbReference>
<dbReference type="Pfam" id="PF02092">
    <property type="entry name" value="tRNA_synt_2f"/>
    <property type="match status" value="1"/>
</dbReference>